<dbReference type="PANTHER" id="PTHR43022:SF1">
    <property type="entry name" value="PROTEIN SMF"/>
    <property type="match status" value="1"/>
</dbReference>
<dbReference type="Gene3D" id="3.40.50.450">
    <property type="match status" value="1"/>
</dbReference>
<dbReference type="PANTHER" id="PTHR43022">
    <property type="entry name" value="PROTEIN SMF"/>
    <property type="match status" value="1"/>
</dbReference>
<protein>
    <recommendedName>
        <fullName evidence="2">Smf/DprA SLOG domain-containing protein</fullName>
    </recommendedName>
</protein>
<reference evidence="4" key="1">
    <citation type="submission" date="2015-07" db="EMBL/GenBank/DDBJ databases">
        <title>Fjat-14235 jcm11544.</title>
        <authorList>
            <person name="Liu B."/>
            <person name="Wang J."/>
            <person name="Zhu Y."/>
            <person name="Liu G."/>
            <person name="Chen Q."/>
            <person name="Chen Z."/>
            <person name="Lan J."/>
            <person name="Che J."/>
            <person name="Ge C."/>
            <person name="Shi H."/>
            <person name="Pan Z."/>
            <person name="Liu X."/>
        </authorList>
    </citation>
    <scope>NUCLEOTIDE SEQUENCE [LARGE SCALE GENOMIC DNA]</scope>
    <source>
        <strain evidence="4">JCM 11544</strain>
    </source>
</reference>
<dbReference type="PATRIC" id="fig|189381.12.peg.1463"/>
<evidence type="ECO:0000256" key="1">
    <source>
        <dbReference type="ARBA" id="ARBA00006525"/>
    </source>
</evidence>
<dbReference type="STRING" id="189381.GCA_900166615_02959"/>
<comment type="similarity">
    <text evidence="1">Belongs to the DprA/Smf family.</text>
</comment>
<dbReference type="InterPro" id="IPR003488">
    <property type="entry name" value="DprA"/>
</dbReference>
<sequence>MDIREAIFRLSHCREIGTSRKLKLISSLQAHSPVLPHISALQLILSIPIEKASKLHKEFHSIPFTRLKLYYADKGIKWCTIADEGYPDLLKEVYDPPLLLFCKGNTELLHTPMKLAVIGARKCTPYTGKVLSHLIPSLTQHRVTIISGLARGADTIAHETSIRSGGKTIGVIAGGFDHIYPKENVPLANHMMDHHLMISEFPPHTRPEKWQFPLRNRIISGLSHAVLVTEAQRKSGTYITADYALNEGRDVFCIPGPLFAPMSEGTNTLIQEGAKMVVSAEDILVEMASM</sequence>
<dbReference type="AlphaFoldDB" id="A0A0M0GQT2"/>
<dbReference type="GO" id="GO:0009294">
    <property type="term" value="P:DNA-mediated transformation"/>
    <property type="evidence" value="ECO:0007669"/>
    <property type="project" value="InterPro"/>
</dbReference>
<dbReference type="InterPro" id="IPR057666">
    <property type="entry name" value="DrpA_SLOG"/>
</dbReference>
<dbReference type="Proteomes" id="UP000037405">
    <property type="component" value="Unassembled WGS sequence"/>
</dbReference>
<comment type="caution">
    <text evidence="3">The sequence shown here is derived from an EMBL/GenBank/DDBJ whole genome shotgun (WGS) entry which is preliminary data.</text>
</comment>
<keyword evidence="4" id="KW-1185">Reference proteome</keyword>
<gene>
    <name evidence="3" type="ORF">AF331_06585</name>
</gene>
<evidence type="ECO:0000313" key="4">
    <source>
        <dbReference type="Proteomes" id="UP000037405"/>
    </source>
</evidence>
<accession>A0A0M0GQT2</accession>
<proteinExistence type="inferred from homology"/>
<dbReference type="Pfam" id="PF02481">
    <property type="entry name" value="DNA_processg_A"/>
    <property type="match status" value="1"/>
</dbReference>
<name>A0A0M0GQT2_9BACI</name>
<evidence type="ECO:0000313" key="3">
    <source>
        <dbReference type="EMBL" id="KON92118.1"/>
    </source>
</evidence>
<feature type="domain" description="Smf/DprA SLOG" evidence="2">
    <location>
        <begin position="79"/>
        <end position="287"/>
    </location>
</feature>
<dbReference type="SUPFAM" id="SSF102405">
    <property type="entry name" value="MCP/YpsA-like"/>
    <property type="match status" value="1"/>
</dbReference>
<evidence type="ECO:0000259" key="2">
    <source>
        <dbReference type="Pfam" id="PF02481"/>
    </source>
</evidence>
<organism evidence="3 4">
    <name type="scientific">Rossellomorea marisflavi</name>
    <dbReference type="NCBI Taxonomy" id="189381"/>
    <lineage>
        <taxon>Bacteria</taxon>
        <taxon>Bacillati</taxon>
        <taxon>Bacillota</taxon>
        <taxon>Bacilli</taxon>
        <taxon>Bacillales</taxon>
        <taxon>Bacillaceae</taxon>
        <taxon>Rossellomorea</taxon>
    </lineage>
</organism>
<dbReference type="NCBIfam" id="TIGR00732">
    <property type="entry name" value="dprA"/>
    <property type="match status" value="1"/>
</dbReference>
<dbReference type="EMBL" id="LGUE01000001">
    <property type="protein sequence ID" value="KON92118.1"/>
    <property type="molecule type" value="Genomic_DNA"/>
</dbReference>